<dbReference type="AlphaFoldDB" id="A0A8B7XMP4"/>
<keyword evidence="2" id="KW-0342">GTP-binding</keyword>
<evidence type="ECO:0000313" key="4">
    <source>
        <dbReference type="RefSeq" id="XP_022082088.1"/>
    </source>
</evidence>
<dbReference type="InterPro" id="IPR001806">
    <property type="entry name" value="Small_GTPase"/>
</dbReference>
<dbReference type="KEGG" id="aplc:110974611"/>
<accession>A0A8B7XMP4</accession>
<dbReference type="OMA" id="VETSIMG"/>
<keyword evidence="1" id="KW-0547">Nucleotide-binding</keyword>
<evidence type="ECO:0000256" key="1">
    <source>
        <dbReference type="ARBA" id="ARBA00022741"/>
    </source>
</evidence>
<dbReference type="NCBIfam" id="TIGR00231">
    <property type="entry name" value="small_GTP"/>
    <property type="match status" value="1"/>
</dbReference>
<keyword evidence="3" id="KW-1185">Reference proteome</keyword>
<dbReference type="SMART" id="SM00174">
    <property type="entry name" value="RHO"/>
    <property type="match status" value="1"/>
</dbReference>
<dbReference type="CDD" id="cd00157">
    <property type="entry name" value="Rho"/>
    <property type="match status" value="1"/>
</dbReference>
<proteinExistence type="predicted"/>
<evidence type="ECO:0000313" key="3">
    <source>
        <dbReference type="Proteomes" id="UP000694845"/>
    </source>
</evidence>
<evidence type="ECO:0000256" key="2">
    <source>
        <dbReference type="ARBA" id="ARBA00023134"/>
    </source>
</evidence>
<protein>
    <submittedName>
        <fullName evidence="4">Ras-like GTP-binding protein RhoL</fullName>
    </submittedName>
</protein>
<dbReference type="GO" id="GO:0007264">
    <property type="term" value="P:small GTPase-mediated signal transduction"/>
    <property type="evidence" value="ECO:0007669"/>
    <property type="project" value="InterPro"/>
</dbReference>
<dbReference type="Proteomes" id="UP000694845">
    <property type="component" value="Unplaced"/>
</dbReference>
<dbReference type="SMART" id="SM00173">
    <property type="entry name" value="RAS"/>
    <property type="match status" value="1"/>
</dbReference>
<dbReference type="InterPro" id="IPR027417">
    <property type="entry name" value="P-loop_NTPase"/>
</dbReference>
<gene>
    <name evidence="4" type="primary">LOC110974611</name>
</gene>
<dbReference type="OrthoDB" id="8830751at2759"/>
<dbReference type="SMART" id="SM00175">
    <property type="entry name" value="RAB"/>
    <property type="match status" value="1"/>
</dbReference>
<reference evidence="4" key="1">
    <citation type="submission" date="2025-08" db="UniProtKB">
        <authorList>
            <consortium name="RefSeq"/>
        </authorList>
    </citation>
    <scope>IDENTIFICATION</scope>
</reference>
<dbReference type="InterPro" id="IPR005225">
    <property type="entry name" value="Small_GTP-bd"/>
</dbReference>
<dbReference type="Gene3D" id="3.40.50.300">
    <property type="entry name" value="P-loop containing nucleotide triphosphate hydrolases"/>
    <property type="match status" value="2"/>
</dbReference>
<dbReference type="RefSeq" id="XP_022082088.1">
    <property type="nucleotide sequence ID" value="XM_022226396.1"/>
</dbReference>
<sequence>MGDEERLKIVLVGDDKVGKTGFFLSYFEDTFSSTPRKYADYREDAMVIDGKTFLVHAVETSIMGEDYYRLRPLLEYPGTDVFLICFSVERQSSFEHLESRWLPEIRHHMPTTPIILVATKIDLRGSPLHRCVTFDEGLKMAQKHNLPYIETSALLHASRVKCQGQAAAACSGLPTLEVDVFHLYFSVQSRTSLVNVETRWVPEIRHAMPDIPILLVATNIGKCTGDIQDW</sequence>
<dbReference type="InterPro" id="IPR003578">
    <property type="entry name" value="Small_GTPase_Rho"/>
</dbReference>
<dbReference type="PANTHER" id="PTHR24072">
    <property type="entry name" value="RHO FAMILY GTPASE"/>
    <property type="match status" value="1"/>
</dbReference>
<dbReference type="GO" id="GO:0003924">
    <property type="term" value="F:GTPase activity"/>
    <property type="evidence" value="ECO:0007669"/>
    <property type="project" value="InterPro"/>
</dbReference>
<dbReference type="GO" id="GO:0005525">
    <property type="term" value="F:GTP binding"/>
    <property type="evidence" value="ECO:0007669"/>
    <property type="project" value="UniProtKB-KW"/>
</dbReference>
<dbReference type="SUPFAM" id="SSF52540">
    <property type="entry name" value="P-loop containing nucleoside triphosphate hydrolases"/>
    <property type="match status" value="2"/>
</dbReference>
<name>A0A8B7XMP4_ACAPL</name>
<dbReference type="PRINTS" id="PR00449">
    <property type="entry name" value="RASTRNSFRMNG"/>
</dbReference>
<dbReference type="PROSITE" id="PS51419">
    <property type="entry name" value="RAB"/>
    <property type="match status" value="1"/>
</dbReference>
<dbReference type="PROSITE" id="PS51420">
    <property type="entry name" value="RHO"/>
    <property type="match status" value="1"/>
</dbReference>
<dbReference type="Pfam" id="PF00071">
    <property type="entry name" value="Ras"/>
    <property type="match status" value="1"/>
</dbReference>
<organism evidence="3 4">
    <name type="scientific">Acanthaster planci</name>
    <name type="common">Crown-of-thorns starfish</name>
    <dbReference type="NCBI Taxonomy" id="133434"/>
    <lineage>
        <taxon>Eukaryota</taxon>
        <taxon>Metazoa</taxon>
        <taxon>Echinodermata</taxon>
        <taxon>Eleutherozoa</taxon>
        <taxon>Asterozoa</taxon>
        <taxon>Asteroidea</taxon>
        <taxon>Valvatacea</taxon>
        <taxon>Valvatida</taxon>
        <taxon>Acanthasteridae</taxon>
        <taxon>Acanthaster</taxon>
    </lineage>
</organism>
<dbReference type="GeneID" id="110974611"/>